<proteinExistence type="predicted"/>
<keyword evidence="2" id="KW-1185">Reference proteome</keyword>
<accession>A0A975H8X7</accession>
<reference evidence="1 2" key="1">
    <citation type="submission" date="2021-03" db="EMBL/GenBank/DDBJ databases">
        <title>Complete genome of Polaribacter_sp.SM13.</title>
        <authorList>
            <person name="Jeong S.W."/>
            <person name="Bae J.W."/>
        </authorList>
    </citation>
    <scope>NUCLEOTIDE SEQUENCE [LARGE SCALE GENOMIC DNA]</scope>
    <source>
        <strain evidence="1 2">SM13</strain>
    </source>
</reference>
<dbReference type="KEGG" id="pcea:J3359_17070"/>
<dbReference type="AlphaFoldDB" id="A0A975H8X7"/>
<dbReference type="Pfam" id="PF14127">
    <property type="entry name" value="DUF4294"/>
    <property type="match status" value="1"/>
</dbReference>
<gene>
    <name evidence="1" type="ORF">J3359_17070</name>
</gene>
<evidence type="ECO:0000313" key="2">
    <source>
        <dbReference type="Proteomes" id="UP000663920"/>
    </source>
</evidence>
<protein>
    <submittedName>
        <fullName evidence="1">DUF4294 domain-containing protein</fullName>
    </submittedName>
</protein>
<name>A0A975H8X7_9FLAO</name>
<sequence>MSISFLSFSQKREIDSLPDNIDDYVFVKPGDTLTIELNEFTLLPKHKFKSRDDIRYYLWFTRKVQKAYPFAKLASERLDTLNARLERIDSKRKRRKYTKLVQKYIEGEFTDQMKKMTTTEGRILIKLIHRQTGKTAFNNIKGLRSGWKAFWYNATANFFKLSLKTEYHPESVNEDYLIEDILQRSFQDGKLVPQKSKLNYDFPLILLNKKGEINVEEYKRMFAKMRKKGKVRKKKN</sequence>
<dbReference type="EMBL" id="CP071869">
    <property type="protein sequence ID" value="QTE24554.1"/>
    <property type="molecule type" value="Genomic_DNA"/>
</dbReference>
<organism evidence="1 2">
    <name type="scientific">Polaribacter cellanae</name>
    <dbReference type="NCBI Taxonomy" id="2818493"/>
    <lineage>
        <taxon>Bacteria</taxon>
        <taxon>Pseudomonadati</taxon>
        <taxon>Bacteroidota</taxon>
        <taxon>Flavobacteriia</taxon>
        <taxon>Flavobacteriales</taxon>
        <taxon>Flavobacteriaceae</taxon>
    </lineage>
</organism>
<dbReference type="Proteomes" id="UP000663920">
    <property type="component" value="Chromosome"/>
</dbReference>
<evidence type="ECO:0000313" key="1">
    <source>
        <dbReference type="EMBL" id="QTE24554.1"/>
    </source>
</evidence>
<dbReference type="InterPro" id="IPR025636">
    <property type="entry name" value="DUF4294"/>
</dbReference>